<dbReference type="InterPro" id="IPR019734">
    <property type="entry name" value="TPR_rpt"/>
</dbReference>
<keyword evidence="1" id="KW-0802">TPR repeat</keyword>
<dbReference type="PANTHER" id="PTHR23082">
    <property type="entry name" value="TRANSCRIPTION INITIATION FACTOR IIIC TFIIIC , POLYPEPTIDE 3-RELATED"/>
    <property type="match status" value="1"/>
</dbReference>
<dbReference type="RefSeq" id="XP_024335996.1">
    <property type="nucleotide sequence ID" value="XM_024488180.1"/>
</dbReference>
<organism evidence="3 4">
    <name type="scientific">Postia placenta MAD-698-R-SB12</name>
    <dbReference type="NCBI Taxonomy" id="670580"/>
    <lineage>
        <taxon>Eukaryota</taxon>
        <taxon>Fungi</taxon>
        <taxon>Dikarya</taxon>
        <taxon>Basidiomycota</taxon>
        <taxon>Agaricomycotina</taxon>
        <taxon>Agaricomycetes</taxon>
        <taxon>Polyporales</taxon>
        <taxon>Adustoporiaceae</taxon>
        <taxon>Rhodonia</taxon>
    </lineage>
</organism>
<dbReference type="AlphaFoldDB" id="A0A1X6MSL2"/>
<reference evidence="3 4" key="1">
    <citation type="submission" date="2017-04" db="EMBL/GenBank/DDBJ databases">
        <title>Genome Sequence of the Model Brown-Rot Fungus Postia placenta SB12.</title>
        <authorList>
            <consortium name="DOE Joint Genome Institute"/>
            <person name="Gaskell J."/>
            <person name="Kersten P."/>
            <person name="Larrondo L.F."/>
            <person name="Canessa P."/>
            <person name="Martinez D."/>
            <person name="Hibbett D."/>
            <person name="Schmoll M."/>
            <person name="Kubicek C.P."/>
            <person name="Martinez A.T."/>
            <person name="Yadav J."/>
            <person name="Master E."/>
            <person name="Magnuson J.K."/>
            <person name="James T."/>
            <person name="Yaver D."/>
            <person name="Berka R."/>
            <person name="Labutti K."/>
            <person name="Lipzen A."/>
            <person name="Aerts A."/>
            <person name="Barry K."/>
            <person name="Henrissat B."/>
            <person name="Blanchette R."/>
            <person name="Grigoriev I."/>
            <person name="Cullen D."/>
        </authorList>
    </citation>
    <scope>NUCLEOTIDE SEQUENCE [LARGE SCALE GENOMIC DNA]</scope>
    <source>
        <strain evidence="3 4">MAD-698-R-SB12</strain>
    </source>
</reference>
<dbReference type="GeneID" id="36333129"/>
<name>A0A1X6MSL2_9APHY</name>
<accession>A0A1X6MSL2</accession>
<dbReference type="Pfam" id="PF13174">
    <property type="entry name" value="TPR_6"/>
    <property type="match status" value="1"/>
</dbReference>
<dbReference type="SUPFAM" id="SSF48452">
    <property type="entry name" value="TPR-like"/>
    <property type="match status" value="3"/>
</dbReference>
<dbReference type="SMART" id="SM00028">
    <property type="entry name" value="TPR"/>
    <property type="match status" value="5"/>
</dbReference>
<evidence type="ECO:0000313" key="3">
    <source>
        <dbReference type="EMBL" id="OSX59202.1"/>
    </source>
</evidence>
<dbReference type="Proteomes" id="UP000194127">
    <property type="component" value="Unassembled WGS sequence"/>
</dbReference>
<dbReference type="Gene3D" id="1.25.40.10">
    <property type="entry name" value="Tetratricopeptide repeat domain"/>
    <property type="match status" value="3"/>
</dbReference>
<dbReference type="Pfam" id="PF13181">
    <property type="entry name" value="TPR_8"/>
    <property type="match status" value="1"/>
</dbReference>
<dbReference type="GO" id="GO:0000127">
    <property type="term" value="C:transcription factor TFIIIC complex"/>
    <property type="evidence" value="ECO:0007669"/>
    <property type="project" value="TreeGrafter"/>
</dbReference>
<dbReference type="GO" id="GO:0006383">
    <property type="term" value="P:transcription by RNA polymerase III"/>
    <property type="evidence" value="ECO:0007669"/>
    <property type="project" value="InterPro"/>
</dbReference>
<dbReference type="STRING" id="670580.A0A1X6MSL2"/>
<feature type="region of interest" description="Disordered" evidence="2">
    <location>
        <begin position="725"/>
        <end position="754"/>
    </location>
</feature>
<gene>
    <name evidence="3" type="ORF">POSPLADRAFT_1172421</name>
</gene>
<dbReference type="InterPro" id="IPR011990">
    <property type="entry name" value="TPR-like_helical_dom_sf"/>
</dbReference>
<sequence>MWNFNIEEKDAEFRDDLRAASGVGRSKKARKPFRAIVGEGNQAYIDGNVPEAMRIMQEVIRIEPRAPAAWTVLASCYEGMNELQKGLQLRVMAAHLTHDADAWEELAQKSKEMGYNQQALYCYGKIYSLDPSNVNALWDRASLAREIGDLRIARQTLLAILKRFPHNLNVLEEIRPILIELSDLALCASLYADAFVHYQGTFPSGMGFDPEIQQDVPGGGFGLMHLLVLADLHNTLGQYEKAKETIRRGCRWLQGRASQKFWDVCEDDREYDVAEGVRSADVELQPGMYPLDINARHRLAVSRIKMGDIEEGKTHAAIILSQDATEYSALFGEIADAYYEREMYVEAGHIYEILGGDAGTSSLYVLLQAAACRRMLGDIKEAAEVYEHIIVADPTHNEAKMKLAEIYEIMNEPRKALDLVMQGKRSDMLRARQEHAEGAIEEATTSLFEERARPKGKAGSKNANKLSIAQLKELEAKKEREVIQSYHRIKELWPRMLAGEEEAEREWLMEAEKLVESFRETRPLFLTSRHQGFRGMFPRSSRRQTAEASEESMADRLQLELGGGREAVVRKTKSEVNPGGIDTFRTISFDDWLQVFLHYAFLLTKRDQYDLAQEVLRHIGYSNAYQSRIAQDAIRLALITCSIHAGAFATVVEQSRKLINVYQFNNEPLRILVASLGSGLRPTDAFLASTLYKHLLRELKLADTALKSPDTLKWNAQLRRYGSGGASVKDEVDEDDDTLVEGTPAPDQKAVGDKAALPTKGNPVSIALYGQICLAAKSYQSALFYLLHAYDYCSQDPMINLCVAIASFGRAMQRQADNRNHLIAQGMAFLSRYRALRGADAEGMDEVEFNFGRAFQQLGLHSLAVRHYEKVLEAAERTCRDDAEADCGLAREAAYNLSLIFVTTGATPLAEDLYRRWLSL</sequence>
<protein>
    <recommendedName>
        <fullName evidence="5">TPR-like protein</fullName>
    </recommendedName>
</protein>
<evidence type="ECO:0008006" key="5">
    <source>
        <dbReference type="Google" id="ProtNLM"/>
    </source>
</evidence>
<dbReference type="EMBL" id="KZ110602">
    <property type="protein sequence ID" value="OSX59202.1"/>
    <property type="molecule type" value="Genomic_DNA"/>
</dbReference>
<evidence type="ECO:0000256" key="2">
    <source>
        <dbReference type="SAM" id="MobiDB-lite"/>
    </source>
</evidence>
<dbReference type="InterPro" id="IPR039340">
    <property type="entry name" value="Tfc4/TFIIIC-102/Sfc4"/>
</dbReference>
<dbReference type="PANTHER" id="PTHR23082:SF0">
    <property type="entry name" value="GENERAL TRANSCRIPTION FACTOR 3C POLYPEPTIDE 3"/>
    <property type="match status" value="1"/>
</dbReference>
<evidence type="ECO:0000313" key="4">
    <source>
        <dbReference type="Proteomes" id="UP000194127"/>
    </source>
</evidence>
<dbReference type="PROSITE" id="PS50005">
    <property type="entry name" value="TPR"/>
    <property type="match status" value="1"/>
</dbReference>
<proteinExistence type="predicted"/>
<evidence type="ECO:0000256" key="1">
    <source>
        <dbReference type="PROSITE-ProRule" id="PRU00339"/>
    </source>
</evidence>
<dbReference type="OrthoDB" id="9991317at2759"/>
<feature type="repeat" description="TPR" evidence="1">
    <location>
        <begin position="100"/>
        <end position="133"/>
    </location>
</feature>
<dbReference type="Pfam" id="PF13432">
    <property type="entry name" value="TPR_16"/>
    <property type="match status" value="1"/>
</dbReference>
<keyword evidence="4" id="KW-1185">Reference proteome</keyword>